<dbReference type="GO" id="GO:0070566">
    <property type="term" value="F:adenylyltransferase activity"/>
    <property type="evidence" value="ECO:0007669"/>
    <property type="project" value="TreeGrafter"/>
</dbReference>
<dbReference type="OrthoDB" id="3671040at2"/>
<evidence type="ECO:0000259" key="5">
    <source>
        <dbReference type="Pfam" id="PF00501"/>
    </source>
</evidence>
<dbReference type="EC" id="6.2.1.-" evidence="7"/>
<dbReference type="PATRIC" id="fig|1449976.3.peg.3323"/>
<dbReference type="InterPro" id="IPR045851">
    <property type="entry name" value="AMP-bd_C_sf"/>
</dbReference>
<protein>
    <submittedName>
        <fullName evidence="7">Putative fatty-acid--CoA ligase fadD21</fullName>
        <ecNumber evidence="7">6.2.1.-</ecNumber>
    </submittedName>
</protein>
<dbReference type="FunFam" id="3.40.50.12780:FF:000013">
    <property type="entry name" value="Long-chain-fatty-acid--AMP ligase FadD32"/>
    <property type="match status" value="1"/>
</dbReference>
<evidence type="ECO:0000256" key="2">
    <source>
        <dbReference type="ARBA" id="ARBA00022598"/>
    </source>
</evidence>
<dbReference type="KEGG" id="kal:KALB_3305"/>
<dbReference type="RefSeq" id="WP_148309488.1">
    <property type="nucleotide sequence ID" value="NZ_CP007155.1"/>
</dbReference>
<evidence type="ECO:0000259" key="6">
    <source>
        <dbReference type="Pfam" id="PF23024"/>
    </source>
</evidence>
<dbReference type="HOGENOM" id="CLU_000022_23_7_11"/>
<dbReference type="AlphaFoldDB" id="W5W719"/>
<comment type="similarity">
    <text evidence="1">Belongs to the ATP-dependent AMP-binding enzyme family.</text>
</comment>
<dbReference type="STRING" id="1449976.KALB_3305"/>
<keyword evidence="4" id="KW-0443">Lipid metabolism</keyword>
<dbReference type="PANTHER" id="PTHR22754:SF32">
    <property type="entry name" value="DISCO-INTERACTING PROTEIN 2"/>
    <property type="match status" value="1"/>
</dbReference>
<dbReference type="CDD" id="cd05931">
    <property type="entry name" value="FAAL"/>
    <property type="match status" value="1"/>
</dbReference>
<dbReference type="Proteomes" id="UP000019225">
    <property type="component" value="Chromosome"/>
</dbReference>
<dbReference type="EMBL" id="CP007155">
    <property type="protein sequence ID" value="AHH96672.1"/>
    <property type="molecule type" value="Genomic_DNA"/>
</dbReference>
<dbReference type="Pfam" id="PF23024">
    <property type="entry name" value="AMP-dom_DIP2-like"/>
    <property type="match status" value="1"/>
</dbReference>
<evidence type="ECO:0000256" key="1">
    <source>
        <dbReference type="ARBA" id="ARBA00006432"/>
    </source>
</evidence>
<keyword evidence="8" id="KW-1185">Reference proteome</keyword>
<dbReference type="GO" id="GO:0071766">
    <property type="term" value="P:Actinobacterium-type cell wall biogenesis"/>
    <property type="evidence" value="ECO:0007669"/>
    <property type="project" value="UniProtKB-ARBA"/>
</dbReference>
<keyword evidence="3" id="KW-0276">Fatty acid metabolism</keyword>
<evidence type="ECO:0000256" key="3">
    <source>
        <dbReference type="ARBA" id="ARBA00022832"/>
    </source>
</evidence>
<dbReference type="Pfam" id="PF00501">
    <property type="entry name" value="AMP-binding"/>
    <property type="match status" value="1"/>
</dbReference>
<organism evidence="7 8">
    <name type="scientific">Kutzneria albida DSM 43870</name>
    <dbReference type="NCBI Taxonomy" id="1449976"/>
    <lineage>
        <taxon>Bacteria</taxon>
        <taxon>Bacillati</taxon>
        <taxon>Actinomycetota</taxon>
        <taxon>Actinomycetes</taxon>
        <taxon>Pseudonocardiales</taxon>
        <taxon>Pseudonocardiaceae</taxon>
        <taxon>Kutzneria</taxon>
    </lineage>
</organism>
<evidence type="ECO:0000313" key="7">
    <source>
        <dbReference type="EMBL" id="AHH96672.1"/>
    </source>
</evidence>
<dbReference type="GO" id="GO:0005886">
    <property type="term" value="C:plasma membrane"/>
    <property type="evidence" value="ECO:0007669"/>
    <property type="project" value="TreeGrafter"/>
</dbReference>
<evidence type="ECO:0000313" key="8">
    <source>
        <dbReference type="Proteomes" id="UP000019225"/>
    </source>
</evidence>
<dbReference type="Gene3D" id="3.30.300.30">
    <property type="match status" value="1"/>
</dbReference>
<dbReference type="InterPro" id="IPR042099">
    <property type="entry name" value="ANL_N_sf"/>
</dbReference>
<dbReference type="SUPFAM" id="SSF56801">
    <property type="entry name" value="Acetyl-CoA synthetase-like"/>
    <property type="match status" value="1"/>
</dbReference>
<evidence type="ECO:0000256" key="4">
    <source>
        <dbReference type="ARBA" id="ARBA00023098"/>
    </source>
</evidence>
<dbReference type="InterPro" id="IPR000873">
    <property type="entry name" value="AMP-dep_synth/lig_dom"/>
</dbReference>
<reference evidence="7 8" key="1">
    <citation type="journal article" date="2014" name="BMC Genomics">
        <title>Complete genome sequence of producer of the glycopeptide antibiotic Aculeximycin Kutzneria albida DSM 43870T, a representative of minor genus of Pseudonocardiaceae.</title>
        <authorList>
            <person name="Rebets Y."/>
            <person name="Tokovenko B."/>
            <person name="Lushchyk I."/>
            <person name="Ruckert C."/>
            <person name="Zaburannyi N."/>
            <person name="Bechthold A."/>
            <person name="Kalinowski J."/>
            <person name="Luzhetskyy A."/>
        </authorList>
    </citation>
    <scope>NUCLEOTIDE SEQUENCE [LARGE SCALE GENOMIC DNA]</scope>
    <source>
        <strain evidence="7">DSM 43870</strain>
    </source>
</reference>
<accession>W5W719</accession>
<feature type="domain" description="AMP-dependent synthetase/ligase" evidence="5">
    <location>
        <begin position="28"/>
        <end position="415"/>
    </location>
</feature>
<dbReference type="eggNOG" id="COG0318">
    <property type="taxonomic scope" value="Bacteria"/>
</dbReference>
<dbReference type="GO" id="GO:0016874">
    <property type="term" value="F:ligase activity"/>
    <property type="evidence" value="ECO:0007669"/>
    <property type="project" value="UniProtKB-KW"/>
</dbReference>
<dbReference type="InterPro" id="IPR025110">
    <property type="entry name" value="AMP-bd_C"/>
</dbReference>
<name>W5W719_9PSEU</name>
<sequence>MTTVDESVHESSAIRARTSLPALLAEWAAILGDQRAVTYLDHAAGHEGVPVSWSWQELDQRVSAVAAWVASRVGRDERVAILARQGLEYVAGFLGVLRAGAIAVPLFGPDLPGHTGRLTAVLADCRPSLALTTRAELPAVTRFLGSATPVLAIDAIPPAVEHEHFHVDPDDLAYLQYTSGSTRTPAGVMITHANVVANARQGVTGYGLTTGRNCTVSWLPLFHDMGLVLSIAAPVVGGLRSVFMDPVAFIERPERWLRALSANPGAISAAPNFAYSYCASRVDEHTKARLRLGTVHALINGSEPVQPAALARFRTAFAASGFRPEAQRCSYGLAEATVLVSVTPAGTPPRQTAFDRERLAGGVAIPVPGGTPLVSCGRPADQQVCVVDPRTLRELPTGHVGEVWVSGDNVGVGYWGRPETSDDTFAAARAGEHRGHWLRTGDLGVLHEGELYITGRIKDLVVVDGRNHYPQDLELTVEQAHPAIRPHNVAAFSVPGEEGERVVVVAEKSRHVTEIDPVEVGMAVRAALSAEHGLSVREVFLLEPGGVSRTSSGKVSRSACRARYLAGEFA</sequence>
<gene>
    <name evidence="7" type="ORF">KALB_3305</name>
</gene>
<dbReference type="GO" id="GO:0006633">
    <property type="term" value="P:fatty acid biosynthetic process"/>
    <property type="evidence" value="ECO:0007669"/>
    <property type="project" value="TreeGrafter"/>
</dbReference>
<dbReference type="InterPro" id="IPR040097">
    <property type="entry name" value="FAAL/FAAC"/>
</dbReference>
<keyword evidence="2 7" id="KW-0436">Ligase</keyword>
<proteinExistence type="inferred from homology"/>
<dbReference type="Gene3D" id="3.40.50.12780">
    <property type="entry name" value="N-terminal domain of ligase-like"/>
    <property type="match status" value="1"/>
</dbReference>
<dbReference type="PANTHER" id="PTHR22754">
    <property type="entry name" value="DISCO-INTERACTING PROTEIN 2 DIP2 -RELATED"/>
    <property type="match status" value="1"/>
</dbReference>
<feature type="domain" description="AMP-binding enzyme C-terminal" evidence="6">
    <location>
        <begin position="459"/>
        <end position="568"/>
    </location>
</feature>